<reference evidence="1" key="1">
    <citation type="submission" date="2020-06" db="EMBL/GenBank/DDBJ databases">
        <authorList>
            <person name="Li T."/>
            <person name="Hu X."/>
            <person name="Zhang T."/>
            <person name="Song X."/>
            <person name="Zhang H."/>
            <person name="Dai N."/>
            <person name="Sheng W."/>
            <person name="Hou X."/>
            <person name="Wei L."/>
        </authorList>
    </citation>
    <scope>NUCLEOTIDE SEQUENCE</scope>
    <source>
        <strain evidence="1">KEN1</strain>
        <tissue evidence="1">Leaf</tissue>
    </source>
</reference>
<evidence type="ECO:0000313" key="1">
    <source>
        <dbReference type="EMBL" id="KAL0434191.1"/>
    </source>
</evidence>
<accession>A0AAW2W0F1</accession>
<proteinExistence type="predicted"/>
<evidence type="ECO:0008006" key="2">
    <source>
        <dbReference type="Google" id="ProtNLM"/>
    </source>
</evidence>
<organism evidence="1">
    <name type="scientific">Sesamum latifolium</name>
    <dbReference type="NCBI Taxonomy" id="2727402"/>
    <lineage>
        <taxon>Eukaryota</taxon>
        <taxon>Viridiplantae</taxon>
        <taxon>Streptophyta</taxon>
        <taxon>Embryophyta</taxon>
        <taxon>Tracheophyta</taxon>
        <taxon>Spermatophyta</taxon>
        <taxon>Magnoliopsida</taxon>
        <taxon>eudicotyledons</taxon>
        <taxon>Gunneridae</taxon>
        <taxon>Pentapetalae</taxon>
        <taxon>asterids</taxon>
        <taxon>lamiids</taxon>
        <taxon>Lamiales</taxon>
        <taxon>Pedaliaceae</taxon>
        <taxon>Sesamum</taxon>
    </lineage>
</organism>
<protein>
    <recommendedName>
        <fullName evidence="2">Reverse transcriptase</fullName>
    </recommendedName>
</protein>
<dbReference type="AlphaFoldDB" id="A0AAW2W0F1"/>
<name>A0AAW2W0F1_9LAMI</name>
<gene>
    <name evidence="1" type="ORF">Slati_2753400</name>
</gene>
<reference evidence="1" key="2">
    <citation type="journal article" date="2024" name="Plant">
        <title>Genomic evolution and insights into agronomic trait innovations of Sesamum species.</title>
        <authorList>
            <person name="Miao H."/>
            <person name="Wang L."/>
            <person name="Qu L."/>
            <person name="Liu H."/>
            <person name="Sun Y."/>
            <person name="Le M."/>
            <person name="Wang Q."/>
            <person name="Wei S."/>
            <person name="Zheng Y."/>
            <person name="Lin W."/>
            <person name="Duan Y."/>
            <person name="Cao H."/>
            <person name="Xiong S."/>
            <person name="Wang X."/>
            <person name="Wei L."/>
            <person name="Li C."/>
            <person name="Ma Q."/>
            <person name="Ju M."/>
            <person name="Zhao R."/>
            <person name="Li G."/>
            <person name="Mu C."/>
            <person name="Tian Q."/>
            <person name="Mei H."/>
            <person name="Zhang T."/>
            <person name="Gao T."/>
            <person name="Zhang H."/>
        </authorList>
    </citation>
    <scope>NUCLEOTIDE SEQUENCE</scope>
    <source>
        <strain evidence="1">KEN1</strain>
    </source>
</reference>
<sequence length="89" mass="9842">MDVKMAFLNGFIEEEIFMDQPEGFTTVGEEKGLSSPKGPSTASSKLPKVGTRVLVKSYGVMISSRNDYDPCVYKKDQWELGCVPCALCR</sequence>
<dbReference type="EMBL" id="JACGWN010000009">
    <property type="protein sequence ID" value="KAL0434191.1"/>
    <property type="molecule type" value="Genomic_DNA"/>
</dbReference>
<comment type="caution">
    <text evidence="1">The sequence shown here is derived from an EMBL/GenBank/DDBJ whole genome shotgun (WGS) entry which is preliminary data.</text>
</comment>